<dbReference type="PANTHER" id="PTHR35179:SF2">
    <property type="entry name" value="START DOMAIN-CONTAINING PROTEIN"/>
    <property type="match status" value="1"/>
</dbReference>
<organism evidence="1 2">
    <name type="scientific">Dendryphion nanum</name>
    <dbReference type="NCBI Taxonomy" id="256645"/>
    <lineage>
        <taxon>Eukaryota</taxon>
        <taxon>Fungi</taxon>
        <taxon>Dikarya</taxon>
        <taxon>Ascomycota</taxon>
        <taxon>Pezizomycotina</taxon>
        <taxon>Dothideomycetes</taxon>
        <taxon>Pleosporomycetidae</taxon>
        <taxon>Pleosporales</taxon>
        <taxon>Torulaceae</taxon>
        <taxon>Dendryphion</taxon>
    </lineage>
</organism>
<comment type="caution">
    <text evidence="1">The sequence shown here is derived from an EMBL/GenBank/DDBJ whole genome shotgun (WGS) entry which is preliminary data.</text>
</comment>
<reference evidence="1" key="1">
    <citation type="journal article" date="2021" name="Nat. Commun.">
        <title>Genetic determinants of endophytism in the Arabidopsis root mycobiome.</title>
        <authorList>
            <person name="Mesny F."/>
            <person name="Miyauchi S."/>
            <person name="Thiergart T."/>
            <person name="Pickel B."/>
            <person name="Atanasova L."/>
            <person name="Karlsson M."/>
            <person name="Huettel B."/>
            <person name="Barry K.W."/>
            <person name="Haridas S."/>
            <person name="Chen C."/>
            <person name="Bauer D."/>
            <person name="Andreopoulos W."/>
            <person name="Pangilinan J."/>
            <person name="LaButti K."/>
            <person name="Riley R."/>
            <person name="Lipzen A."/>
            <person name="Clum A."/>
            <person name="Drula E."/>
            <person name="Henrissat B."/>
            <person name="Kohler A."/>
            <person name="Grigoriev I.V."/>
            <person name="Martin F.M."/>
            <person name="Hacquard S."/>
        </authorList>
    </citation>
    <scope>NUCLEOTIDE SEQUENCE</scope>
    <source>
        <strain evidence="1">MPI-CAGE-CH-0243</strain>
    </source>
</reference>
<dbReference type="AlphaFoldDB" id="A0A9P9IXR5"/>
<protein>
    <submittedName>
        <fullName evidence="1">Uncharacterized protein</fullName>
    </submittedName>
</protein>
<keyword evidence="2" id="KW-1185">Reference proteome</keyword>
<sequence>MSNDTHDPYDIVMEDADTIGNDTPQSQCSDGPIAATAFPPTFPPSLFLGPPSTDALPNLSMNFPPPPPFGPQHPPLPGHPTPFPLPPSGTPFQFLFPPPPIPPNMSPLFGIHPPPMIPLLSMHPPYMVPPFGIPPSSNSRPMHTEIKDMQTWQQYQLGPLIKVFRPEDIETSEEEISWSPETELLGSYNWQIDGKAINVPGYPREFNSQSFPKLIAADNDVCFIDEDTHRAPQYPFQPAFQAIHEMSSPTSLADKDIIIDISGLMVLWDIARGYSSPLRLDIELVGNAIIVSKRNERLYIIRNNQHQNKQFEYSFQRAFTKPLAIFGELQDYTETQMRIVTYKFGVHSVVVRGSVDVAIPDDSRKMDVYQSTDPDLQYHGALRIIHRGSTISQSAVAAIRTVPKNDNSHFYHQTKLWFGRVTTEFRGEQNGFVVNTAEFKNLIKTMKKLAIENQGTMISLVGTGGPSHVLQFHLLEKDAARLIPPPLAEVFWPRTTSTQQDDIPALFEQIRAQGMPGAQPYEFDITVNAPKLVPDALAGYIWQKDQDIIEDKIPVIFEAMQAQSIPEVTL</sequence>
<proteinExistence type="predicted"/>
<accession>A0A9P9IXR5</accession>
<evidence type="ECO:0000313" key="2">
    <source>
        <dbReference type="Proteomes" id="UP000700596"/>
    </source>
</evidence>
<evidence type="ECO:0000313" key="1">
    <source>
        <dbReference type="EMBL" id="KAH7136111.1"/>
    </source>
</evidence>
<gene>
    <name evidence="1" type="ORF">B0J11DRAFT_576658</name>
</gene>
<dbReference type="EMBL" id="JAGMWT010000002">
    <property type="protein sequence ID" value="KAH7136111.1"/>
    <property type="molecule type" value="Genomic_DNA"/>
</dbReference>
<name>A0A9P9IXR5_9PLEO</name>
<dbReference type="PANTHER" id="PTHR35179">
    <property type="entry name" value="PROTEIN CBG02620"/>
    <property type="match status" value="1"/>
</dbReference>
<dbReference type="Proteomes" id="UP000700596">
    <property type="component" value="Unassembled WGS sequence"/>
</dbReference>
<dbReference type="OrthoDB" id="420564at2759"/>